<evidence type="ECO:0000313" key="8">
    <source>
        <dbReference type="Proteomes" id="UP000501891"/>
    </source>
</evidence>
<dbReference type="Pfam" id="PF08240">
    <property type="entry name" value="ADH_N"/>
    <property type="match status" value="1"/>
</dbReference>
<comment type="subcellular location">
    <subcellularLocation>
        <location evidence="1">Cytoplasm</location>
    </subcellularLocation>
</comment>
<dbReference type="InterPro" id="IPR002364">
    <property type="entry name" value="Quin_OxRdtase/zeta-crystal_CS"/>
</dbReference>
<evidence type="ECO:0000256" key="2">
    <source>
        <dbReference type="ARBA" id="ARBA00011881"/>
    </source>
</evidence>
<dbReference type="GO" id="GO:0005737">
    <property type="term" value="C:cytoplasm"/>
    <property type="evidence" value="ECO:0007669"/>
    <property type="project" value="UniProtKB-SubCell"/>
</dbReference>
<name>A0A858R9D0_9PROT</name>
<keyword evidence="5" id="KW-0694">RNA-binding</keyword>
<evidence type="ECO:0000256" key="4">
    <source>
        <dbReference type="ARBA" id="ARBA00022857"/>
    </source>
</evidence>
<dbReference type="PANTHER" id="PTHR44154:SF1">
    <property type="entry name" value="QUINONE OXIDOREDUCTASE"/>
    <property type="match status" value="1"/>
</dbReference>
<dbReference type="EMBL" id="CP051775">
    <property type="protein sequence ID" value="QJE74080.1"/>
    <property type="molecule type" value="Genomic_DNA"/>
</dbReference>
<dbReference type="SUPFAM" id="SSF50129">
    <property type="entry name" value="GroES-like"/>
    <property type="match status" value="1"/>
</dbReference>
<comment type="subunit">
    <text evidence="2">Homotetramer.</text>
</comment>
<organism evidence="7 8">
    <name type="scientific">Aerophototrophica crusticola</name>
    <dbReference type="NCBI Taxonomy" id="1709002"/>
    <lineage>
        <taxon>Bacteria</taxon>
        <taxon>Pseudomonadati</taxon>
        <taxon>Pseudomonadota</taxon>
        <taxon>Alphaproteobacteria</taxon>
        <taxon>Rhodospirillales</taxon>
        <taxon>Rhodospirillaceae</taxon>
        <taxon>Aerophototrophica</taxon>
    </lineage>
</organism>
<dbReference type="GO" id="GO:0003723">
    <property type="term" value="F:RNA binding"/>
    <property type="evidence" value="ECO:0007669"/>
    <property type="project" value="UniProtKB-KW"/>
</dbReference>
<dbReference type="KEGG" id="acru:HHL28_14150"/>
<dbReference type="GO" id="GO:0016491">
    <property type="term" value="F:oxidoreductase activity"/>
    <property type="evidence" value="ECO:0007669"/>
    <property type="project" value="InterPro"/>
</dbReference>
<dbReference type="InterPro" id="IPR051603">
    <property type="entry name" value="Zinc-ADH_QOR/CCCR"/>
</dbReference>
<evidence type="ECO:0000313" key="7">
    <source>
        <dbReference type="EMBL" id="QJE74080.1"/>
    </source>
</evidence>
<dbReference type="SMART" id="SM00829">
    <property type="entry name" value="PKS_ER"/>
    <property type="match status" value="1"/>
</dbReference>
<dbReference type="Proteomes" id="UP000501891">
    <property type="component" value="Chromosome"/>
</dbReference>
<proteinExistence type="predicted"/>
<keyword evidence="8" id="KW-1185">Reference proteome</keyword>
<reference evidence="7" key="1">
    <citation type="submission" date="2020-04" db="EMBL/GenBank/DDBJ databases">
        <title>A desert anoxygenic phototrophic bacterium fixes CO2 using RubisCO under aerobic conditions.</title>
        <authorList>
            <person name="Tang K."/>
        </authorList>
    </citation>
    <scope>NUCLEOTIDE SEQUENCE [LARGE SCALE GENOMIC DNA]</scope>
    <source>
        <strain evidence="7">MIMtkB3</strain>
    </source>
</reference>
<dbReference type="CDD" id="cd08272">
    <property type="entry name" value="MDR6"/>
    <property type="match status" value="1"/>
</dbReference>
<evidence type="ECO:0000259" key="6">
    <source>
        <dbReference type="SMART" id="SM00829"/>
    </source>
</evidence>
<dbReference type="InterPro" id="IPR013154">
    <property type="entry name" value="ADH-like_N"/>
</dbReference>
<dbReference type="AlphaFoldDB" id="A0A858R9D0"/>
<evidence type="ECO:0000256" key="5">
    <source>
        <dbReference type="ARBA" id="ARBA00022884"/>
    </source>
</evidence>
<protein>
    <submittedName>
        <fullName evidence="7">Zinc-dependent alcohol dehydrogenase family protein</fullName>
    </submittedName>
</protein>
<dbReference type="GO" id="GO:0008270">
    <property type="term" value="F:zinc ion binding"/>
    <property type="evidence" value="ECO:0007669"/>
    <property type="project" value="InterPro"/>
</dbReference>
<dbReference type="SUPFAM" id="SSF51735">
    <property type="entry name" value="NAD(P)-binding Rossmann-fold domains"/>
    <property type="match status" value="1"/>
</dbReference>
<gene>
    <name evidence="7" type="ORF">HHL28_14150</name>
</gene>
<dbReference type="PANTHER" id="PTHR44154">
    <property type="entry name" value="QUINONE OXIDOREDUCTASE"/>
    <property type="match status" value="1"/>
</dbReference>
<dbReference type="Pfam" id="PF13602">
    <property type="entry name" value="ADH_zinc_N_2"/>
    <property type="match status" value="1"/>
</dbReference>
<dbReference type="InterPro" id="IPR036291">
    <property type="entry name" value="NAD(P)-bd_dom_sf"/>
</dbReference>
<keyword evidence="3" id="KW-0963">Cytoplasm</keyword>
<evidence type="ECO:0000256" key="1">
    <source>
        <dbReference type="ARBA" id="ARBA00004496"/>
    </source>
</evidence>
<dbReference type="Gene3D" id="3.90.180.10">
    <property type="entry name" value="Medium-chain alcohol dehydrogenases, catalytic domain"/>
    <property type="match status" value="1"/>
</dbReference>
<dbReference type="Gene3D" id="3.40.50.720">
    <property type="entry name" value="NAD(P)-binding Rossmann-like Domain"/>
    <property type="match status" value="1"/>
</dbReference>
<dbReference type="InterPro" id="IPR011032">
    <property type="entry name" value="GroES-like_sf"/>
</dbReference>
<dbReference type="InterPro" id="IPR020843">
    <property type="entry name" value="ER"/>
</dbReference>
<sequence length="338" mass="35209">MKAILLNDFGDVSNFQPADLPTPVAGPGQVLVKVAAASVNPVDIKNRSGGRAIAPELPGVLGCDMAGVVEAVGEGVSGLRPGDRVYGCVGGVKGMPGTYAEYVAADARLLAPAPGDLSLREAAALPLVFITAWEGLVDRAQVKRGDTVLVHGGAGGVGHVAIQIAKEKGARVVATVSSAEKGDLAKSFGADEVVNYREETVEQYVARLTEGRGFDIVFDATGGKDIATSFAAARLNGQVVTIVSMYEADLSPMHLKGLSLHVVFMLIPMLHDTPAPLDRSHHGWILRRAAEMANAGHLKPHLDPTRFTLDQVAEAHTHLESGKAVGKVVVDVAGDLVG</sequence>
<keyword evidence="4" id="KW-0521">NADP</keyword>
<dbReference type="PROSITE" id="PS01162">
    <property type="entry name" value="QOR_ZETA_CRYSTAL"/>
    <property type="match status" value="1"/>
</dbReference>
<accession>A0A858R9D0</accession>
<feature type="domain" description="Enoyl reductase (ER)" evidence="6">
    <location>
        <begin position="10"/>
        <end position="330"/>
    </location>
</feature>
<evidence type="ECO:0000256" key="3">
    <source>
        <dbReference type="ARBA" id="ARBA00022490"/>
    </source>
</evidence>